<sequence>MKRETRWVAAALSAVALGLFSGTSAATEEGEFGVLVAGEGAELTYAYCAACHSERLVAQQGLTRDRWDALLQWMIDEQGMGELDPPDRELILNYLAENYGPDRPNYPVE</sequence>
<protein>
    <submittedName>
        <fullName evidence="2">Aldehyde dehydrogenase</fullName>
    </submittedName>
</protein>
<dbReference type="EMBL" id="JAEHHL010000006">
    <property type="protein sequence ID" value="MBK0399586.1"/>
    <property type="molecule type" value="Genomic_DNA"/>
</dbReference>
<feature type="signal peptide" evidence="1">
    <location>
        <begin position="1"/>
        <end position="25"/>
    </location>
</feature>
<name>A0A8J7SEL4_9RHOB</name>
<proteinExistence type="predicted"/>
<reference evidence="2" key="1">
    <citation type="submission" date="2020-12" db="EMBL/GenBank/DDBJ databases">
        <title>Bacterial taxonomy.</title>
        <authorList>
            <person name="Pan X."/>
        </authorList>
    </citation>
    <scope>NUCLEOTIDE SEQUENCE</scope>
    <source>
        <strain evidence="2">M0105</strain>
    </source>
</reference>
<organism evidence="2 3">
    <name type="scientific">Thermohalobaculum xanthum</name>
    <dbReference type="NCBI Taxonomy" id="2753746"/>
    <lineage>
        <taxon>Bacteria</taxon>
        <taxon>Pseudomonadati</taxon>
        <taxon>Pseudomonadota</taxon>
        <taxon>Alphaproteobacteria</taxon>
        <taxon>Rhodobacterales</taxon>
        <taxon>Paracoccaceae</taxon>
        <taxon>Thermohalobaculum</taxon>
    </lineage>
</organism>
<evidence type="ECO:0000313" key="2">
    <source>
        <dbReference type="EMBL" id="MBK0399586.1"/>
    </source>
</evidence>
<feature type="chain" id="PRO_5035258893" evidence="1">
    <location>
        <begin position="26"/>
        <end position="109"/>
    </location>
</feature>
<keyword evidence="3" id="KW-1185">Reference proteome</keyword>
<dbReference type="GO" id="GO:0020037">
    <property type="term" value="F:heme binding"/>
    <property type="evidence" value="ECO:0007669"/>
    <property type="project" value="InterPro"/>
</dbReference>
<dbReference type="AlphaFoldDB" id="A0A8J7SEL4"/>
<dbReference type="RefSeq" id="WP_200609790.1">
    <property type="nucleotide sequence ID" value="NZ_JAEHHL010000006.1"/>
</dbReference>
<dbReference type="InterPro" id="IPR036909">
    <property type="entry name" value="Cyt_c-like_dom_sf"/>
</dbReference>
<comment type="caution">
    <text evidence="2">The sequence shown here is derived from an EMBL/GenBank/DDBJ whole genome shotgun (WGS) entry which is preliminary data.</text>
</comment>
<dbReference type="Gene3D" id="1.10.760.10">
    <property type="entry name" value="Cytochrome c-like domain"/>
    <property type="match status" value="1"/>
</dbReference>
<dbReference type="GO" id="GO:0009055">
    <property type="term" value="F:electron transfer activity"/>
    <property type="evidence" value="ECO:0007669"/>
    <property type="project" value="InterPro"/>
</dbReference>
<dbReference type="Proteomes" id="UP000655420">
    <property type="component" value="Unassembled WGS sequence"/>
</dbReference>
<evidence type="ECO:0000313" key="3">
    <source>
        <dbReference type="Proteomes" id="UP000655420"/>
    </source>
</evidence>
<gene>
    <name evidence="2" type="ORF">H0I76_10310</name>
</gene>
<keyword evidence="1" id="KW-0732">Signal</keyword>
<dbReference type="SUPFAM" id="SSF46626">
    <property type="entry name" value="Cytochrome c"/>
    <property type="match status" value="1"/>
</dbReference>
<evidence type="ECO:0000256" key="1">
    <source>
        <dbReference type="SAM" id="SignalP"/>
    </source>
</evidence>
<accession>A0A8J7SEL4</accession>